<protein>
    <submittedName>
        <fullName evidence="4">Class I SAM-dependent methyltransferase</fullName>
    </submittedName>
</protein>
<sequence length="186" mass="21414">MIRDKEKWDLRHQNNPIPNSPLELLSQYITQAQKGRALDIACGMGRNSRFMRDNGFVVDSIDISTYAISNLKDEVNINPICVDLDTFSIPKNHYDLICNSFFLERRLFPSILEGLKKNGILIFETFARSDNESHNAFASDSSHLLRKNELLRAFLDLEILFYEEKLISRNRDSHTLALVARLVARA</sequence>
<gene>
    <name evidence="4" type="ORF">NCR95_03440</name>
</gene>
<keyword evidence="1 4" id="KW-0489">Methyltransferase</keyword>
<dbReference type="EMBL" id="JAMOKX010000002">
    <property type="protein sequence ID" value="MCL9819228.1"/>
    <property type="molecule type" value="Genomic_DNA"/>
</dbReference>
<comment type="caution">
    <text evidence="4">The sequence shown here is derived from an EMBL/GenBank/DDBJ whole genome shotgun (WGS) entry which is preliminary data.</text>
</comment>
<dbReference type="GO" id="GO:0032259">
    <property type="term" value="P:methylation"/>
    <property type="evidence" value="ECO:0007669"/>
    <property type="project" value="UniProtKB-KW"/>
</dbReference>
<dbReference type="Pfam" id="PF13489">
    <property type="entry name" value="Methyltransf_23"/>
    <property type="match status" value="1"/>
</dbReference>
<accession>A0ABT0TTJ2</accession>
<dbReference type="PANTHER" id="PTHR43464:SF19">
    <property type="entry name" value="UBIQUINONE BIOSYNTHESIS O-METHYLTRANSFERASE, MITOCHONDRIAL"/>
    <property type="match status" value="1"/>
</dbReference>
<dbReference type="Gene3D" id="3.40.50.150">
    <property type="entry name" value="Vaccinia Virus protein VP39"/>
    <property type="match status" value="1"/>
</dbReference>
<proteinExistence type="predicted"/>
<dbReference type="PANTHER" id="PTHR43464">
    <property type="entry name" value="METHYLTRANSFERASE"/>
    <property type="match status" value="1"/>
</dbReference>
<evidence type="ECO:0000313" key="4">
    <source>
        <dbReference type="EMBL" id="MCL9819228.1"/>
    </source>
</evidence>
<keyword evidence="3" id="KW-0949">S-adenosyl-L-methionine</keyword>
<dbReference type="Proteomes" id="UP001057522">
    <property type="component" value="Unassembled WGS sequence"/>
</dbReference>
<dbReference type="SUPFAM" id="SSF53335">
    <property type="entry name" value="S-adenosyl-L-methionine-dependent methyltransferases"/>
    <property type="match status" value="1"/>
</dbReference>
<evidence type="ECO:0000256" key="2">
    <source>
        <dbReference type="ARBA" id="ARBA00022679"/>
    </source>
</evidence>
<evidence type="ECO:0000256" key="3">
    <source>
        <dbReference type="ARBA" id="ARBA00022691"/>
    </source>
</evidence>
<keyword evidence="2" id="KW-0808">Transferase</keyword>
<dbReference type="GO" id="GO:0008168">
    <property type="term" value="F:methyltransferase activity"/>
    <property type="evidence" value="ECO:0007669"/>
    <property type="project" value="UniProtKB-KW"/>
</dbReference>
<evidence type="ECO:0000256" key="1">
    <source>
        <dbReference type="ARBA" id="ARBA00022603"/>
    </source>
</evidence>
<reference evidence="4" key="1">
    <citation type="submission" date="2022-06" db="EMBL/GenBank/DDBJ databases">
        <title>Helicobacter colisuis sp. nov.</title>
        <authorList>
            <person name="Papic B."/>
            <person name="Gruntar I."/>
        </authorList>
    </citation>
    <scope>NUCLEOTIDE SEQUENCE</scope>
    <source>
        <strain evidence="4">11154-15</strain>
    </source>
</reference>
<keyword evidence="5" id="KW-1185">Reference proteome</keyword>
<dbReference type="InterPro" id="IPR029063">
    <property type="entry name" value="SAM-dependent_MTases_sf"/>
</dbReference>
<evidence type="ECO:0000313" key="5">
    <source>
        <dbReference type="Proteomes" id="UP001057522"/>
    </source>
</evidence>
<name>A0ABT0TTJ2_9HELI</name>
<organism evidence="4 5">
    <name type="scientific">Helicobacter colisuis</name>
    <dbReference type="NCBI Taxonomy" id="2949739"/>
    <lineage>
        <taxon>Bacteria</taxon>
        <taxon>Pseudomonadati</taxon>
        <taxon>Campylobacterota</taxon>
        <taxon>Epsilonproteobacteria</taxon>
        <taxon>Campylobacterales</taxon>
        <taxon>Helicobacteraceae</taxon>
        <taxon>Helicobacter</taxon>
    </lineage>
</organism>
<dbReference type="CDD" id="cd02440">
    <property type="entry name" value="AdoMet_MTases"/>
    <property type="match status" value="1"/>
</dbReference>
<dbReference type="RefSeq" id="WP_250603850.1">
    <property type="nucleotide sequence ID" value="NZ_JAMOKX010000002.1"/>
</dbReference>